<dbReference type="PANTHER" id="PTHR38167:SF1">
    <property type="entry name" value="C2H2-TYPE DOMAIN-CONTAINING PROTEIN"/>
    <property type="match status" value="1"/>
</dbReference>
<evidence type="ECO:0008006" key="4">
    <source>
        <dbReference type="Google" id="ProtNLM"/>
    </source>
</evidence>
<feature type="region of interest" description="Disordered" evidence="1">
    <location>
        <begin position="91"/>
        <end position="131"/>
    </location>
</feature>
<evidence type="ECO:0000313" key="2">
    <source>
        <dbReference type="EMBL" id="KAL2809133.1"/>
    </source>
</evidence>
<proteinExistence type="predicted"/>
<dbReference type="EMBL" id="JBFXLT010000095">
    <property type="protein sequence ID" value="KAL2809133.1"/>
    <property type="molecule type" value="Genomic_DNA"/>
</dbReference>
<keyword evidence="3" id="KW-1185">Reference proteome</keyword>
<organism evidence="2 3">
    <name type="scientific">Aspergillus granulosus</name>
    <dbReference type="NCBI Taxonomy" id="176169"/>
    <lineage>
        <taxon>Eukaryota</taxon>
        <taxon>Fungi</taxon>
        <taxon>Dikarya</taxon>
        <taxon>Ascomycota</taxon>
        <taxon>Pezizomycotina</taxon>
        <taxon>Eurotiomycetes</taxon>
        <taxon>Eurotiomycetidae</taxon>
        <taxon>Eurotiales</taxon>
        <taxon>Aspergillaceae</taxon>
        <taxon>Aspergillus</taxon>
        <taxon>Aspergillus subgen. Nidulantes</taxon>
    </lineage>
</organism>
<gene>
    <name evidence="2" type="ORF">BJX63DRAFT_371494</name>
</gene>
<evidence type="ECO:0000313" key="3">
    <source>
        <dbReference type="Proteomes" id="UP001610334"/>
    </source>
</evidence>
<dbReference type="Proteomes" id="UP001610334">
    <property type="component" value="Unassembled WGS sequence"/>
</dbReference>
<dbReference type="PANTHER" id="PTHR38167">
    <property type="entry name" value="C2H2-TYPE DOMAIN-CONTAINING PROTEIN"/>
    <property type="match status" value="1"/>
</dbReference>
<evidence type="ECO:0000256" key="1">
    <source>
        <dbReference type="SAM" id="MobiDB-lite"/>
    </source>
</evidence>
<feature type="compositionally biased region" description="Acidic residues" evidence="1">
    <location>
        <begin position="106"/>
        <end position="120"/>
    </location>
</feature>
<sequence>MWGRPPPAEGRTSRFPRIYRSDEMAFTDYRDPSRPASNIRGDLRRILNPELALPKLEDPLNLAIDTVSEATLRDVFKSLCKASHEARRLATERLLVDESQKREAPESEAGDPEGEAEEQEPPTTPAPVSLKRPISRYATCQNCEKEFDVTTNTSKSCTYHPEDSEPTEEMYVDVYDDEFDVDTPEMRKDFPDRFEYQCCGSTIEKNPDGCETDWHRAVPEVVLKRPRFCLPAGTTVAQPTGMSGGV</sequence>
<comment type="caution">
    <text evidence="2">The sequence shown here is derived from an EMBL/GenBank/DDBJ whole genome shotgun (WGS) entry which is preliminary data.</text>
</comment>
<name>A0ABR4H104_9EURO</name>
<protein>
    <recommendedName>
        <fullName evidence="4">C2H2-type domain-containing protein</fullName>
    </recommendedName>
</protein>
<reference evidence="2 3" key="1">
    <citation type="submission" date="2024-07" db="EMBL/GenBank/DDBJ databases">
        <title>Section-level genome sequencing and comparative genomics of Aspergillus sections Usti and Cavernicolus.</title>
        <authorList>
            <consortium name="Lawrence Berkeley National Laboratory"/>
            <person name="Nybo J.L."/>
            <person name="Vesth T.C."/>
            <person name="Theobald S."/>
            <person name="Frisvad J.C."/>
            <person name="Larsen T.O."/>
            <person name="Kjaerboelling I."/>
            <person name="Rothschild-Mancinelli K."/>
            <person name="Lyhne E.K."/>
            <person name="Kogle M.E."/>
            <person name="Barry K."/>
            <person name="Clum A."/>
            <person name="Na H."/>
            <person name="Ledsgaard L."/>
            <person name="Lin J."/>
            <person name="Lipzen A."/>
            <person name="Kuo A."/>
            <person name="Riley R."/>
            <person name="Mondo S."/>
            <person name="Labutti K."/>
            <person name="Haridas S."/>
            <person name="Pangalinan J."/>
            <person name="Salamov A.A."/>
            <person name="Simmons B.A."/>
            <person name="Magnuson J.K."/>
            <person name="Chen J."/>
            <person name="Drula E."/>
            <person name="Henrissat B."/>
            <person name="Wiebenga A."/>
            <person name="Lubbers R.J."/>
            <person name="Gomes A.C."/>
            <person name="Makela M.R."/>
            <person name="Stajich J."/>
            <person name="Grigoriev I.V."/>
            <person name="Mortensen U.H."/>
            <person name="De Vries R.P."/>
            <person name="Baker S.E."/>
            <person name="Andersen M.R."/>
        </authorList>
    </citation>
    <scope>NUCLEOTIDE SEQUENCE [LARGE SCALE GENOMIC DNA]</scope>
    <source>
        <strain evidence="2 3">CBS 588.65</strain>
    </source>
</reference>
<feature type="compositionally biased region" description="Basic and acidic residues" evidence="1">
    <location>
        <begin position="91"/>
        <end position="105"/>
    </location>
</feature>
<accession>A0ABR4H104</accession>